<dbReference type="Proteomes" id="UP000516437">
    <property type="component" value="Chromosome 1"/>
</dbReference>
<organism evidence="13 14">
    <name type="scientific">Morella rubra</name>
    <name type="common">Chinese bayberry</name>
    <dbReference type="NCBI Taxonomy" id="262757"/>
    <lineage>
        <taxon>Eukaryota</taxon>
        <taxon>Viridiplantae</taxon>
        <taxon>Streptophyta</taxon>
        <taxon>Embryophyta</taxon>
        <taxon>Tracheophyta</taxon>
        <taxon>Spermatophyta</taxon>
        <taxon>Magnoliopsida</taxon>
        <taxon>eudicotyledons</taxon>
        <taxon>Gunneridae</taxon>
        <taxon>Pentapetalae</taxon>
        <taxon>rosids</taxon>
        <taxon>fabids</taxon>
        <taxon>Fagales</taxon>
        <taxon>Myricaceae</taxon>
        <taxon>Morella</taxon>
    </lineage>
</organism>
<feature type="transmembrane region" description="Helical" evidence="11">
    <location>
        <begin position="726"/>
        <end position="752"/>
    </location>
</feature>
<evidence type="ECO:0000256" key="1">
    <source>
        <dbReference type="ARBA" id="ARBA00004141"/>
    </source>
</evidence>
<keyword evidence="14" id="KW-1185">Reference proteome</keyword>
<dbReference type="CDD" id="cd03232">
    <property type="entry name" value="ABCG_PDR_domain2"/>
    <property type="match status" value="1"/>
</dbReference>
<name>A0A6A1WKU0_9ROSI</name>
<evidence type="ECO:0000256" key="2">
    <source>
        <dbReference type="ARBA" id="ARBA00006012"/>
    </source>
</evidence>
<feature type="transmembrane region" description="Helical" evidence="11">
    <location>
        <begin position="1321"/>
        <end position="1339"/>
    </location>
</feature>
<dbReference type="InterPro" id="IPR034003">
    <property type="entry name" value="ABCG_PDR_2"/>
</dbReference>
<evidence type="ECO:0000256" key="5">
    <source>
        <dbReference type="ARBA" id="ARBA00022737"/>
    </source>
</evidence>
<feature type="transmembrane region" description="Helical" evidence="11">
    <location>
        <begin position="614"/>
        <end position="632"/>
    </location>
</feature>
<evidence type="ECO:0000256" key="11">
    <source>
        <dbReference type="SAM" id="Phobius"/>
    </source>
</evidence>
<dbReference type="InterPro" id="IPR013525">
    <property type="entry name" value="ABC2_TM"/>
</dbReference>
<feature type="transmembrane region" description="Helical" evidence="11">
    <location>
        <begin position="1373"/>
        <end position="1396"/>
    </location>
</feature>
<feature type="domain" description="ABC transporter" evidence="12">
    <location>
        <begin position="153"/>
        <end position="415"/>
    </location>
</feature>
<feature type="region of interest" description="Disordered" evidence="10">
    <location>
        <begin position="773"/>
        <end position="792"/>
    </location>
</feature>
<feature type="domain" description="ABC transporter" evidence="12">
    <location>
        <begin position="804"/>
        <end position="1056"/>
    </location>
</feature>
<dbReference type="InterPro" id="IPR029481">
    <property type="entry name" value="ABC_trans_N"/>
</dbReference>
<dbReference type="InterPro" id="IPR027417">
    <property type="entry name" value="P-loop_NTPase"/>
</dbReference>
<feature type="transmembrane region" description="Helical" evidence="11">
    <location>
        <begin position="1263"/>
        <end position="1287"/>
    </location>
</feature>
<feature type="transmembrane region" description="Helical" evidence="11">
    <location>
        <begin position="532"/>
        <end position="551"/>
    </location>
</feature>
<dbReference type="Gene3D" id="3.40.50.300">
    <property type="entry name" value="P-loop containing nucleotide triphosphate hydrolases"/>
    <property type="match status" value="2"/>
</dbReference>
<dbReference type="PANTHER" id="PTHR48040">
    <property type="entry name" value="PLEIOTROPIC DRUG RESISTANCE PROTEIN 1-LIKE ISOFORM X1"/>
    <property type="match status" value="1"/>
</dbReference>
<dbReference type="OrthoDB" id="66620at2759"/>
<dbReference type="Pfam" id="PF00005">
    <property type="entry name" value="ABC_tran"/>
    <property type="match status" value="2"/>
</dbReference>
<comment type="similarity">
    <text evidence="2">Belongs to the ABC transporter superfamily. ABCG family. PDR (TC 3.A.1.205) subfamily.</text>
</comment>
<keyword evidence="4 11" id="KW-0812">Transmembrane</keyword>
<keyword evidence="7" id="KW-0067">ATP-binding</keyword>
<keyword evidence="6" id="KW-0547">Nucleotide-binding</keyword>
<evidence type="ECO:0000259" key="12">
    <source>
        <dbReference type="PROSITE" id="PS50893"/>
    </source>
</evidence>
<dbReference type="Pfam" id="PF14510">
    <property type="entry name" value="ABC_trans_N"/>
    <property type="match status" value="1"/>
</dbReference>
<dbReference type="FunFam" id="3.40.50.300:FF:000179">
    <property type="entry name" value="ABC transporter G family member 34"/>
    <property type="match status" value="1"/>
</dbReference>
<dbReference type="GO" id="GO:0016887">
    <property type="term" value="F:ATP hydrolysis activity"/>
    <property type="evidence" value="ECO:0007669"/>
    <property type="project" value="InterPro"/>
</dbReference>
<feature type="transmembrane region" description="Helical" evidence="11">
    <location>
        <begin position="1150"/>
        <end position="1168"/>
    </location>
</feature>
<dbReference type="SUPFAM" id="SSF52540">
    <property type="entry name" value="P-loop containing nucleoside triphosphate hydrolases"/>
    <property type="match status" value="3"/>
</dbReference>
<comment type="subcellular location">
    <subcellularLocation>
        <location evidence="1">Membrane</location>
        <topology evidence="1">Multi-pass membrane protein</topology>
    </subcellularLocation>
</comment>
<keyword evidence="5" id="KW-0677">Repeat</keyword>
<evidence type="ECO:0000313" key="13">
    <source>
        <dbReference type="EMBL" id="KAB1225764.1"/>
    </source>
</evidence>
<dbReference type="InterPro" id="IPR013581">
    <property type="entry name" value="PDR_assoc"/>
</dbReference>
<dbReference type="PROSITE" id="PS50893">
    <property type="entry name" value="ABC_TRANSPORTER_2"/>
    <property type="match status" value="2"/>
</dbReference>
<feature type="transmembrane region" description="Helical" evidence="11">
    <location>
        <begin position="1212"/>
        <end position="1230"/>
    </location>
</feature>
<evidence type="ECO:0000256" key="8">
    <source>
        <dbReference type="ARBA" id="ARBA00022989"/>
    </source>
</evidence>
<dbReference type="GO" id="GO:0140359">
    <property type="term" value="F:ABC-type transporter activity"/>
    <property type="evidence" value="ECO:0007669"/>
    <property type="project" value="InterPro"/>
</dbReference>
<feature type="transmembrane region" description="Helical" evidence="11">
    <location>
        <begin position="644"/>
        <end position="664"/>
    </location>
</feature>
<feature type="transmembrane region" description="Helical" evidence="11">
    <location>
        <begin position="502"/>
        <end position="520"/>
    </location>
</feature>
<gene>
    <name evidence="13" type="ORF">CJ030_MR1G019917</name>
</gene>
<dbReference type="EMBL" id="RXIC02000019">
    <property type="protein sequence ID" value="KAB1225764.1"/>
    <property type="molecule type" value="Genomic_DNA"/>
</dbReference>
<dbReference type="Pfam" id="PF19055">
    <property type="entry name" value="ABC2_membrane_7"/>
    <property type="match status" value="1"/>
</dbReference>
<dbReference type="InterPro" id="IPR043926">
    <property type="entry name" value="ABCG_dom"/>
</dbReference>
<dbReference type="InterPro" id="IPR003593">
    <property type="entry name" value="AAA+_ATPase"/>
</dbReference>
<dbReference type="SMART" id="SM00382">
    <property type="entry name" value="AAA"/>
    <property type="match status" value="2"/>
</dbReference>
<evidence type="ECO:0000256" key="6">
    <source>
        <dbReference type="ARBA" id="ARBA00022741"/>
    </source>
</evidence>
<accession>A0A6A1WKU0</accession>
<comment type="caution">
    <text evidence="13">The sequence shown here is derived from an EMBL/GenBank/DDBJ whole genome shotgun (WGS) entry which is preliminary data.</text>
</comment>
<keyword evidence="9 11" id="KW-0472">Membrane</keyword>
<dbReference type="GO" id="GO:0005524">
    <property type="term" value="F:ATP binding"/>
    <property type="evidence" value="ECO:0007669"/>
    <property type="project" value="UniProtKB-KW"/>
</dbReference>
<feature type="transmembrane region" description="Helical" evidence="11">
    <location>
        <begin position="1236"/>
        <end position="1256"/>
    </location>
</feature>
<sequence length="1404" mass="156823">MAASSGIEYFDVGVLTEDSFGRPSNAESVAKDEEDLRWAAIERFPTQRRTNFALLTRTPSEQGGEKGKIETIDVRKLDRVNRQLVVKKALATSEQDNYGLLSAIKERLDRVGLEVPTVEVRYENLKVVAEVQTGSRALPTLANSVRDAIEQILTSLRIFRPKRRSLTILKNINGVVKPRRMTLLLGPPGSGKSTLLLALARKLDGKLERSGTITYNGHNLDEFCVQRTSAYISQTDTHLAELTVRETFDFAARCQGASEGFAGYMKDLSHLEKERNIRPSPEIDAFMKASSVADKKHSVSTDYVLKVLGLDICSETVVGNDMLRGEMIVGPRKTLFMDEISTGLDSSTTYQIVKCIRNFVHQMEATVLMALLQPAPETFDLFDDLILLSEGYIVYQGPRAEVLEFFESLGFQLPPRKGVADFLQEVTSRKDQAQYWADSSKPYVFLSVPEIAEAFKSSRFGKSMESSLSVPYDKSKSHPSALSKAKYAGSKFGLFKACFERELLTCQVAVVGFVTSTIFLRTRLHHADEKNGNYYLSCLFFGLVHLMFNGFTELPLMISRLPVFFKQRDNFFHTASAWSVTSWILRIPYSALEAVVWSCVVYYPVGFAPSAGRFFRFMFLLFLIHQMALGLFRMMASLARDMVLANIFASATILITFLLGGFIIPHSMIKPWWVWAFWLSPLSYAQRAISVNEFTATRWMQGSAIANNTVGYNVLHSHSLPTGDHWYWIGVGVLFLYAILFNNFVTLALAYLNPLRKAQTVLPLDATEENSAVDVAGQGSESSPTSGGEGSKKGMILPFQPLTMTFRNVNYFVDMPKEMRLQGISPKKLQLLSDVSGVFSPGVLTALVGSSGAGKTTLMDVLAGRKTGGYIEGDVRISGYPKEQRTFARIAGYVEQNDIHSPQVTIEESLWFSSSLRLPKEVSKETRHDFVEEVMRLVELDTLRNALVGMPGSSGLSTEQRKRLTIAVELVANPSIIFMDEPTSGLDARAAAIVMRTVRNTVDTGRTVVCTIHQPSIDIFESFDELLLMKRGGRVIYGGKLGLRSQRMIDYFQGIRGVPPIPNGYNPAAWMLEVTTTAAEERMGEDFADIYKNSDQYRDVETSIKHFSVPPAGSQPLKFSSTYSQDRLSQFRICLRKQNLVYWRTPPYNAVRLFFTTISALVLGSVFWKIGSRRSSTKDLMTVMGALYSACLFLGVNNASSVQPVVSIERTVFYRERAAGMYSAIAYAAAQGLVEIPYIAVQTIVYGVITYFMIGFERTVGKFFMYLVFMFLTFTYFTFYGMMAVGLTPTQQLAAVVSSAFYSLWNLLSGFLIPKPSIPGWWIWFYYICPVAWTLRGIISSQLGDVETKIVEPGFDGTVKEYLDQSLGFGPGMIGASVAALIGFTVLFFGVFAFSVKFLNFQRR</sequence>
<evidence type="ECO:0000256" key="10">
    <source>
        <dbReference type="SAM" id="MobiDB-lite"/>
    </source>
</evidence>
<dbReference type="GO" id="GO:0016020">
    <property type="term" value="C:membrane"/>
    <property type="evidence" value="ECO:0007669"/>
    <property type="project" value="UniProtKB-SubCell"/>
</dbReference>
<proteinExistence type="inferred from homology"/>
<protein>
    <submittedName>
        <fullName evidence="13">ABC transporter G family member 31</fullName>
    </submittedName>
</protein>
<dbReference type="PANTHER" id="PTHR48040:SF13">
    <property type="entry name" value="ABC TRANSPORTER G FAMILY MEMBER 31"/>
    <property type="match status" value="1"/>
</dbReference>
<keyword evidence="3" id="KW-0813">Transport</keyword>
<evidence type="ECO:0000256" key="7">
    <source>
        <dbReference type="ARBA" id="ARBA00022840"/>
    </source>
</evidence>
<dbReference type="InterPro" id="IPR003439">
    <property type="entry name" value="ABC_transporter-like_ATP-bd"/>
</dbReference>
<feature type="transmembrane region" description="Helical" evidence="11">
    <location>
        <begin position="1180"/>
        <end position="1200"/>
    </location>
</feature>
<dbReference type="FunFam" id="3.40.50.300:FF:000059">
    <property type="entry name" value="ABC transporter G family member 40"/>
    <property type="match status" value="1"/>
</dbReference>
<dbReference type="Pfam" id="PF08370">
    <property type="entry name" value="PDR_assoc"/>
    <property type="match status" value="1"/>
</dbReference>
<evidence type="ECO:0000256" key="4">
    <source>
        <dbReference type="ARBA" id="ARBA00022692"/>
    </source>
</evidence>
<reference evidence="13 14" key="1">
    <citation type="journal article" date="2019" name="Plant Biotechnol. J.">
        <title>The red bayberry genome and genetic basis of sex determination.</title>
        <authorList>
            <person name="Jia H.M."/>
            <person name="Jia H.J."/>
            <person name="Cai Q.L."/>
            <person name="Wang Y."/>
            <person name="Zhao H.B."/>
            <person name="Yang W.F."/>
            <person name="Wang G.Y."/>
            <person name="Li Y.H."/>
            <person name="Zhan D.L."/>
            <person name="Shen Y.T."/>
            <person name="Niu Q.F."/>
            <person name="Chang L."/>
            <person name="Qiu J."/>
            <person name="Zhao L."/>
            <person name="Xie H.B."/>
            <person name="Fu W.Y."/>
            <person name="Jin J."/>
            <person name="Li X.W."/>
            <person name="Jiao Y."/>
            <person name="Zhou C.C."/>
            <person name="Tu T."/>
            <person name="Chai C.Y."/>
            <person name="Gao J.L."/>
            <person name="Fan L.J."/>
            <person name="van de Weg E."/>
            <person name="Wang J.Y."/>
            <person name="Gao Z.S."/>
        </authorList>
    </citation>
    <scope>NUCLEOTIDE SEQUENCE [LARGE SCALE GENOMIC DNA]</scope>
    <source>
        <tissue evidence="13">Leaves</tissue>
    </source>
</reference>
<keyword evidence="8 11" id="KW-1133">Transmembrane helix</keyword>
<evidence type="ECO:0000256" key="3">
    <source>
        <dbReference type="ARBA" id="ARBA00022448"/>
    </source>
</evidence>
<dbReference type="Pfam" id="PF01061">
    <property type="entry name" value="ABC2_membrane"/>
    <property type="match status" value="2"/>
</dbReference>
<evidence type="ECO:0000313" key="14">
    <source>
        <dbReference type="Proteomes" id="UP000516437"/>
    </source>
</evidence>
<feature type="transmembrane region" description="Helical" evidence="11">
    <location>
        <begin position="1293"/>
        <end position="1314"/>
    </location>
</feature>
<evidence type="ECO:0000256" key="9">
    <source>
        <dbReference type="ARBA" id="ARBA00023136"/>
    </source>
</evidence>